<comment type="caution">
    <text evidence="3">The sequence shown here is derived from an EMBL/GenBank/DDBJ whole genome shotgun (WGS) entry which is preliminary data.</text>
</comment>
<dbReference type="Gene3D" id="2.70.70.10">
    <property type="entry name" value="Glucose Permease (Domain IIA)"/>
    <property type="match status" value="1"/>
</dbReference>
<dbReference type="PANTHER" id="PTHR21666">
    <property type="entry name" value="PEPTIDASE-RELATED"/>
    <property type="match status" value="1"/>
</dbReference>
<feature type="region of interest" description="Disordered" evidence="1">
    <location>
        <begin position="1"/>
        <end position="25"/>
    </location>
</feature>
<accession>A0A4S8I1U5</accession>
<dbReference type="SUPFAM" id="SSF51261">
    <property type="entry name" value="Duplicated hybrid motif"/>
    <property type="match status" value="1"/>
</dbReference>
<dbReference type="CDD" id="cd12797">
    <property type="entry name" value="M23_peptidase"/>
    <property type="match status" value="1"/>
</dbReference>
<sequence>MHGRKKNTQGEQQQNNNREKMPENLCPADTTGNCSKYSQLHKFAPDLNPEGNYMKKTLLITSLCLYVAFSKAQMVKVFYENKDQGFVIYADNYELYPVSFTFSFNLLNLYFSGSDKKVYVIPPKRERFRIGELTPLRIGDQTKFSYNFKTAIGDVTVKKYDTSFAYDLPFQKGKSYKVNQGYNGTFSHQNENALDFTMPEETEILAVREGRVVQIVQNNTESCPQEECKKYNNFILIMHPDGTFGYYAHIKYNGSKLKPGDHVKQGDVIAYSGNVGWSAGPHLHFACFLGRFEKWQTIETRFKINKGDSVVVLKEGNDYMRDY</sequence>
<dbReference type="AlphaFoldDB" id="A0A4S8I1U5"/>
<proteinExistence type="predicted"/>
<gene>
    <name evidence="3" type="ORF">FAM09_14495</name>
</gene>
<dbReference type="InterPro" id="IPR011055">
    <property type="entry name" value="Dup_hybrid_motif"/>
</dbReference>
<evidence type="ECO:0000256" key="1">
    <source>
        <dbReference type="SAM" id="MobiDB-lite"/>
    </source>
</evidence>
<dbReference type="InterPro" id="IPR050570">
    <property type="entry name" value="Cell_wall_metabolism_enzyme"/>
</dbReference>
<dbReference type="Pfam" id="PF01551">
    <property type="entry name" value="Peptidase_M23"/>
    <property type="match status" value="1"/>
</dbReference>
<name>A0A4S8I1U5_9BACT</name>
<dbReference type="GO" id="GO:0004222">
    <property type="term" value="F:metalloendopeptidase activity"/>
    <property type="evidence" value="ECO:0007669"/>
    <property type="project" value="TreeGrafter"/>
</dbReference>
<protein>
    <submittedName>
        <fullName evidence="3">M23 family metallopeptidase</fullName>
    </submittedName>
</protein>
<dbReference type="EMBL" id="STFF01000003">
    <property type="protein sequence ID" value="THU39702.1"/>
    <property type="molecule type" value="Genomic_DNA"/>
</dbReference>
<dbReference type="PANTHER" id="PTHR21666:SF270">
    <property type="entry name" value="MUREIN HYDROLASE ACTIVATOR ENVC"/>
    <property type="match status" value="1"/>
</dbReference>
<dbReference type="RefSeq" id="WP_136577834.1">
    <property type="nucleotide sequence ID" value="NZ_STFF01000003.1"/>
</dbReference>
<dbReference type="InterPro" id="IPR016047">
    <property type="entry name" value="M23ase_b-sheet_dom"/>
</dbReference>
<dbReference type="OrthoDB" id="9809488at2"/>
<dbReference type="Proteomes" id="UP000306918">
    <property type="component" value="Unassembled WGS sequence"/>
</dbReference>
<evidence type="ECO:0000259" key="2">
    <source>
        <dbReference type="Pfam" id="PF01551"/>
    </source>
</evidence>
<evidence type="ECO:0000313" key="3">
    <source>
        <dbReference type="EMBL" id="THU39702.1"/>
    </source>
</evidence>
<organism evidence="3 4">
    <name type="scientific">Niastella caeni</name>
    <dbReference type="NCBI Taxonomy" id="2569763"/>
    <lineage>
        <taxon>Bacteria</taxon>
        <taxon>Pseudomonadati</taxon>
        <taxon>Bacteroidota</taxon>
        <taxon>Chitinophagia</taxon>
        <taxon>Chitinophagales</taxon>
        <taxon>Chitinophagaceae</taxon>
        <taxon>Niastella</taxon>
    </lineage>
</organism>
<reference evidence="3 4" key="1">
    <citation type="submission" date="2019-04" db="EMBL/GenBank/DDBJ databases">
        <title>Niastella caeni sp. nov., isolated from activated sludge.</title>
        <authorList>
            <person name="Sheng M."/>
        </authorList>
    </citation>
    <scope>NUCLEOTIDE SEQUENCE [LARGE SCALE GENOMIC DNA]</scope>
    <source>
        <strain evidence="3 4">HX-2-15</strain>
    </source>
</reference>
<feature type="domain" description="M23ase beta-sheet core" evidence="2">
    <location>
        <begin position="191"/>
        <end position="286"/>
    </location>
</feature>
<keyword evidence="4" id="KW-1185">Reference proteome</keyword>
<evidence type="ECO:0000313" key="4">
    <source>
        <dbReference type="Proteomes" id="UP000306918"/>
    </source>
</evidence>